<feature type="transmembrane region" description="Helical" evidence="2">
    <location>
        <begin position="151"/>
        <end position="169"/>
    </location>
</feature>
<feature type="transmembrane region" description="Helical" evidence="2">
    <location>
        <begin position="560"/>
        <end position="582"/>
    </location>
</feature>
<feature type="transmembrane region" description="Helical" evidence="2">
    <location>
        <begin position="126"/>
        <end position="145"/>
    </location>
</feature>
<dbReference type="Gene3D" id="3.40.50.150">
    <property type="entry name" value="Vaccinia Virus protein VP39"/>
    <property type="match status" value="1"/>
</dbReference>
<evidence type="ECO:0000313" key="4">
    <source>
        <dbReference type="Proteomes" id="UP000285961"/>
    </source>
</evidence>
<dbReference type="InterPro" id="IPR029063">
    <property type="entry name" value="SAM-dependent_MTases_sf"/>
</dbReference>
<feature type="transmembrane region" description="Helical" evidence="2">
    <location>
        <begin position="52"/>
        <end position="70"/>
    </location>
</feature>
<keyword evidence="2" id="KW-0472">Membrane</keyword>
<evidence type="ECO:0008006" key="5">
    <source>
        <dbReference type="Google" id="ProtNLM"/>
    </source>
</evidence>
<sequence>MLEVALTRVLSVMSWHHFAYLIISLAFLGFGAASTFLSVSPRFSSPTLDEGLVGKYALAFCLTTLFGFAATTKVHFYPMDAYYYGDYSNAFSLLMLYVIMGTPFFFAGVCIGYLISRAGEAINRVYFSDLVGAGIGTMASLVGINHLGVEATIYVASTAGGLVALIFSLAEGRFRLRLGSAAALVLSVLMTVLAVRHEIFPTYFPPEKIFREALRPHYYRWHIIARIDVMDPVSLSMPFGGALSKAYEGGPMPTVRVIWQDGSAPTGIMYVPNGDLRRVPALGYYLQAAPYAVKPNPSRALTIGLGGGIDALIALYHGAEHVVGVDVNPVTVDAVKNRYADFAGRVLNRPNVELVVAEGRHFLTTTDQRFDVIQLSGVDTYSALSTGAYALAENYLYTVEAMESYWEHLADGGILSFSRWLFTPPRETLRLVVIQLEHLRRMGIEHPESHLMIVSGGMPDGVWAETLLKKSPFTQAEVAAFRRWADYMKFDMIYDPYEMRPNVFNEVIRASRSEREAIIKRYPYNIKPVTDDNPFFFQFYRWRSLVSPLESGGGYFIERLPLSLAVLLVSLVQILLLSIAFIIGPLLPRGGQLRAVRHKTRVLTYFGSLGLGFIIVEITLLQKYAVFVGGPIYSMAITLFAILVFSGLGSLMSQRFKDSPDRWLKFIIIGLVGAVACEVVFINYAIPRLMFLSHAMRCGVTIAALAPLALLMGMPFPMGLRVTQRVGETIIPWAWGVNAVTTTLGSVLCVLVSMQWGFTVSLVAAGAVYLLGLAVFSPVVRAMYKEA</sequence>
<accession>A0A419F397</accession>
<protein>
    <recommendedName>
        <fullName evidence="5">SAM-dependent methyltransferase</fullName>
    </recommendedName>
</protein>
<dbReference type="Proteomes" id="UP000285961">
    <property type="component" value="Unassembled WGS sequence"/>
</dbReference>
<comment type="caution">
    <text evidence="3">The sequence shown here is derived from an EMBL/GenBank/DDBJ whole genome shotgun (WGS) entry which is preliminary data.</text>
</comment>
<feature type="transmembrane region" description="Helical" evidence="2">
    <location>
        <begin position="90"/>
        <end position="114"/>
    </location>
</feature>
<feature type="transmembrane region" description="Helical" evidence="2">
    <location>
        <begin position="663"/>
        <end position="686"/>
    </location>
</feature>
<dbReference type="PANTHER" id="PTHR43317:SF1">
    <property type="entry name" value="THERMOSPERMINE SYNTHASE ACAULIS5"/>
    <property type="match status" value="1"/>
</dbReference>
<dbReference type="EMBL" id="QZKI01000040">
    <property type="protein sequence ID" value="RJP72761.1"/>
    <property type="molecule type" value="Genomic_DNA"/>
</dbReference>
<feature type="transmembrane region" description="Helical" evidence="2">
    <location>
        <begin position="733"/>
        <end position="756"/>
    </location>
</feature>
<feature type="transmembrane region" description="Helical" evidence="2">
    <location>
        <begin position="602"/>
        <end position="620"/>
    </location>
</feature>
<keyword evidence="2" id="KW-0812">Transmembrane</keyword>
<feature type="transmembrane region" description="Helical" evidence="2">
    <location>
        <begin position="632"/>
        <end position="651"/>
    </location>
</feature>
<proteinExistence type="predicted"/>
<organism evidence="3 4">
    <name type="scientific">Candidatus Abyssobacteria bacterium SURF_17</name>
    <dbReference type="NCBI Taxonomy" id="2093361"/>
    <lineage>
        <taxon>Bacteria</taxon>
        <taxon>Pseudomonadati</taxon>
        <taxon>Candidatus Hydrogenedentota</taxon>
        <taxon>Candidatus Abyssobacteria</taxon>
    </lineage>
</organism>
<gene>
    <name evidence="3" type="ORF">C4532_05645</name>
</gene>
<evidence type="ECO:0000256" key="2">
    <source>
        <dbReference type="SAM" id="Phobius"/>
    </source>
</evidence>
<dbReference type="GO" id="GO:0006596">
    <property type="term" value="P:polyamine biosynthetic process"/>
    <property type="evidence" value="ECO:0007669"/>
    <property type="project" value="UniProtKB-KW"/>
</dbReference>
<dbReference type="PANTHER" id="PTHR43317">
    <property type="entry name" value="THERMOSPERMINE SYNTHASE ACAULIS5"/>
    <property type="match status" value="1"/>
</dbReference>
<dbReference type="SUPFAM" id="SSF53335">
    <property type="entry name" value="S-adenosyl-L-methionine-dependent methyltransferases"/>
    <property type="match status" value="1"/>
</dbReference>
<feature type="transmembrane region" description="Helical" evidence="2">
    <location>
        <begin position="692"/>
        <end position="712"/>
    </location>
</feature>
<dbReference type="CDD" id="cd02440">
    <property type="entry name" value="AdoMet_MTases"/>
    <property type="match status" value="1"/>
</dbReference>
<dbReference type="AlphaFoldDB" id="A0A419F397"/>
<name>A0A419F397_9BACT</name>
<feature type="transmembrane region" description="Helical" evidence="2">
    <location>
        <begin position="762"/>
        <end position="784"/>
    </location>
</feature>
<evidence type="ECO:0000256" key="1">
    <source>
        <dbReference type="ARBA" id="ARBA00023115"/>
    </source>
</evidence>
<feature type="transmembrane region" description="Helical" evidence="2">
    <location>
        <begin position="176"/>
        <end position="195"/>
    </location>
</feature>
<feature type="transmembrane region" description="Helical" evidence="2">
    <location>
        <begin position="18"/>
        <end position="40"/>
    </location>
</feature>
<reference evidence="3 4" key="1">
    <citation type="journal article" date="2017" name="ISME J.">
        <title>Energy and carbon metabolisms in a deep terrestrial subsurface fluid microbial community.</title>
        <authorList>
            <person name="Momper L."/>
            <person name="Jungbluth S.P."/>
            <person name="Lee M.D."/>
            <person name="Amend J.P."/>
        </authorList>
    </citation>
    <scope>NUCLEOTIDE SEQUENCE [LARGE SCALE GENOMIC DNA]</scope>
    <source>
        <strain evidence="3">SURF_17</strain>
    </source>
</reference>
<keyword evidence="1" id="KW-0620">Polyamine biosynthesis</keyword>
<keyword evidence="2" id="KW-1133">Transmembrane helix</keyword>
<evidence type="ECO:0000313" key="3">
    <source>
        <dbReference type="EMBL" id="RJP72761.1"/>
    </source>
</evidence>